<dbReference type="EMBL" id="JBHUIM010000001">
    <property type="protein sequence ID" value="MFD2245646.1"/>
    <property type="molecule type" value="Genomic_DNA"/>
</dbReference>
<dbReference type="Gene3D" id="2.60.40.10">
    <property type="entry name" value="Immunoglobulins"/>
    <property type="match status" value="3"/>
</dbReference>
<name>A0ABW5CTA4_9BACT</name>
<sequence>MPNSLRLRYLLPYSFVLGVLILLLGSITEAQATHIRAGDITAQRDTTPNPDPRRFFFTMVMYTNDQSPADDPQVTISMGDGRTIVVNRLSVTPVGNNTDREEYKWTYTYAAAGTYTVSWNGIYRNGGIVNIAPPSDQVSFFISTTITINPLRGFNSTPVLTVAPIDLAAVGRKWVHNPGAFDPDGDSLAFKLRVPQHIGGGGNITNVPGYVFPERVSNCQNSTASGGSVFVIDPRTGQLTWDAPCLKGEYNVAFVVEEWRVAPGGGAALLSQVVRDMQIIVKESDNRPPVLVPKDTCIIAGTTLNTVISATDPDGDLIDLTAPGTGGIFPPATFQQTVRVAGRAAGTFNWPTQCTDVREQPYQVIFRAEDVRPPLPDRATGRLVDLQPYRIKVVGPPPQNLAVTAEDRTATVTWDKYICQNASTIRIYRREGRANFVPDKCQTGVPPETGYVLVGEVPKDQTSFTDNNKGAGLTAGVSYCYIIYAEFPLPGGGKSIASQEACLQIDQDIPYLTNVTVDRTSTTAGQITVKWTKPNKLDVQKEPYRYRLYRKEGQGAGGTFTLVKNTTNLNDTTFVDTGLNTEELAYRYRLEFYRSAQRGGNADVLRDSTEASSVRLQVDAAPNDEKAFVLNWTYSVPWKNEVFRHRIYRKLENELRYVLIDSVTATAASGTYTDRGTFGNKELQRGLTYCYYVQTVGTYQVEGVPEPLLNNSQEMCMMLPKVVCAPELSIDPLDCNQFLNNPTEPPYQNVLTWVPQVTGDCTDQIEFYTVYFRPTMEGEYVKLGTTTETTFTHSGLQSFAGCYVVTATDTAGRESAFSNEVCKDNCISFMLPNIITPNGDGKNDVFRPDRKSKFIKSMKFSVFNRWGVKVYDKSATEGGDALYINWPGVGNDGNQLTDGIYYYEAEVEFYTIDPSKARAKYKGWVEIVR</sequence>
<dbReference type="SUPFAM" id="SSF49265">
    <property type="entry name" value="Fibronectin type III"/>
    <property type="match status" value="3"/>
</dbReference>
<evidence type="ECO:0000313" key="1">
    <source>
        <dbReference type="EMBL" id="MFD2245646.1"/>
    </source>
</evidence>
<reference evidence="2" key="1">
    <citation type="journal article" date="2019" name="Int. J. Syst. Evol. Microbiol.">
        <title>The Global Catalogue of Microorganisms (GCM) 10K type strain sequencing project: providing services to taxonomists for standard genome sequencing and annotation.</title>
        <authorList>
            <consortium name="The Broad Institute Genomics Platform"/>
            <consortium name="The Broad Institute Genome Sequencing Center for Infectious Disease"/>
            <person name="Wu L."/>
            <person name="Ma J."/>
        </authorList>
    </citation>
    <scope>NUCLEOTIDE SEQUENCE [LARGE SCALE GENOMIC DNA]</scope>
    <source>
        <strain evidence="2">CGMCC 4.1782</strain>
    </source>
</reference>
<organism evidence="1 2">
    <name type="scientific">Pontibacter ruber</name>
    <dbReference type="NCBI Taxonomy" id="1343895"/>
    <lineage>
        <taxon>Bacteria</taxon>
        <taxon>Pseudomonadati</taxon>
        <taxon>Bacteroidota</taxon>
        <taxon>Cytophagia</taxon>
        <taxon>Cytophagales</taxon>
        <taxon>Hymenobacteraceae</taxon>
        <taxon>Pontibacter</taxon>
    </lineage>
</organism>
<dbReference type="RefSeq" id="WP_250427302.1">
    <property type="nucleotide sequence ID" value="NZ_JALPRR010000001.1"/>
</dbReference>
<accession>A0ABW5CTA4</accession>
<protein>
    <submittedName>
        <fullName evidence="1">Gliding motility-associated C-terminal domain-containing protein</fullName>
    </submittedName>
</protein>
<keyword evidence="2" id="KW-1185">Reference proteome</keyword>
<dbReference type="Pfam" id="PF13585">
    <property type="entry name" value="CHU_C"/>
    <property type="match status" value="1"/>
</dbReference>
<gene>
    <name evidence="1" type="ORF">ACFSKP_05235</name>
</gene>
<dbReference type="Proteomes" id="UP001597374">
    <property type="component" value="Unassembled WGS sequence"/>
</dbReference>
<dbReference type="InterPro" id="IPR013783">
    <property type="entry name" value="Ig-like_fold"/>
</dbReference>
<comment type="caution">
    <text evidence="1">The sequence shown here is derived from an EMBL/GenBank/DDBJ whole genome shotgun (WGS) entry which is preliminary data.</text>
</comment>
<dbReference type="InterPro" id="IPR036116">
    <property type="entry name" value="FN3_sf"/>
</dbReference>
<proteinExistence type="predicted"/>
<evidence type="ECO:0000313" key="2">
    <source>
        <dbReference type="Proteomes" id="UP001597374"/>
    </source>
</evidence>